<accession>A0ABP7TYU8</accession>
<evidence type="ECO:0000256" key="2">
    <source>
        <dbReference type="SAM" id="Phobius"/>
    </source>
</evidence>
<keyword evidence="2" id="KW-0472">Membrane</keyword>
<reference evidence="4" key="1">
    <citation type="journal article" date="2019" name="Int. J. Syst. Evol. Microbiol.">
        <title>The Global Catalogue of Microorganisms (GCM) 10K type strain sequencing project: providing services to taxonomists for standard genome sequencing and annotation.</title>
        <authorList>
            <consortium name="The Broad Institute Genomics Platform"/>
            <consortium name="The Broad Institute Genome Sequencing Center for Infectious Disease"/>
            <person name="Wu L."/>
            <person name="Ma J."/>
        </authorList>
    </citation>
    <scope>NUCLEOTIDE SEQUENCE [LARGE SCALE GENOMIC DNA]</scope>
    <source>
        <strain evidence="4">JCM 17564</strain>
    </source>
</reference>
<feature type="region of interest" description="Disordered" evidence="1">
    <location>
        <begin position="165"/>
        <end position="196"/>
    </location>
</feature>
<feature type="compositionally biased region" description="Basic and acidic residues" evidence="1">
    <location>
        <begin position="168"/>
        <end position="181"/>
    </location>
</feature>
<feature type="transmembrane region" description="Helical" evidence="2">
    <location>
        <begin position="56"/>
        <end position="73"/>
    </location>
</feature>
<organism evidence="3 4">
    <name type="scientific">Sphingomonas rosea</name>
    <dbReference type="NCBI Taxonomy" id="335605"/>
    <lineage>
        <taxon>Bacteria</taxon>
        <taxon>Pseudomonadati</taxon>
        <taxon>Pseudomonadota</taxon>
        <taxon>Alphaproteobacteria</taxon>
        <taxon>Sphingomonadales</taxon>
        <taxon>Sphingomonadaceae</taxon>
        <taxon>Sphingomonas</taxon>
    </lineage>
</organism>
<dbReference type="RefSeq" id="WP_344696061.1">
    <property type="nucleotide sequence ID" value="NZ_BAABBR010000001.1"/>
</dbReference>
<comment type="caution">
    <text evidence="3">The sequence shown here is derived from an EMBL/GenBank/DDBJ whole genome shotgun (WGS) entry which is preliminary data.</text>
</comment>
<sequence>MYTSIAYAGLLLLTLSFALAKGTRSERTTGIVLLLGNLATIAVMVVNPGDFVSVSTAYLAVDVLATIVLTILAVRRPSWMSILVAAFQLNGSLGHLVKLLAPETISLSYAVLLRIWGWPMILALLAARFWPTLCEVIRQSDLHSVPRPFRPALLASSRVVPASGDGLAARRGERVANDRDLPPSSSAPPPIVQESQ</sequence>
<keyword evidence="2" id="KW-0812">Transmembrane</keyword>
<keyword evidence="4" id="KW-1185">Reference proteome</keyword>
<evidence type="ECO:0008006" key="5">
    <source>
        <dbReference type="Google" id="ProtNLM"/>
    </source>
</evidence>
<feature type="compositionally biased region" description="Pro residues" evidence="1">
    <location>
        <begin position="185"/>
        <end position="196"/>
    </location>
</feature>
<evidence type="ECO:0000313" key="4">
    <source>
        <dbReference type="Proteomes" id="UP001424459"/>
    </source>
</evidence>
<evidence type="ECO:0000313" key="3">
    <source>
        <dbReference type="EMBL" id="GAA4033286.1"/>
    </source>
</evidence>
<name>A0ABP7TYU8_9SPHN</name>
<feature type="transmembrane region" description="Helical" evidence="2">
    <location>
        <begin position="30"/>
        <end position="49"/>
    </location>
</feature>
<dbReference type="Proteomes" id="UP001424459">
    <property type="component" value="Unassembled WGS sequence"/>
</dbReference>
<proteinExistence type="predicted"/>
<dbReference type="EMBL" id="BAABBR010000001">
    <property type="protein sequence ID" value="GAA4033286.1"/>
    <property type="molecule type" value="Genomic_DNA"/>
</dbReference>
<protein>
    <recommendedName>
        <fullName evidence="5">Integral membrane protein</fullName>
    </recommendedName>
</protein>
<evidence type="ECO:0000256" key="1">
    <source>
        <dbReference type="SAM" id="MobiDB-lite"/>
    </source>
</evidence>
<keyword evidence="2" id="KW-1133">Transmembrane helix</keyword>
<gene>
    <name evidence="3" type="ORF">GCM10022281_11340</name>
</gene>